<keyword evidence="2" id="KW-0808">Transferase</keyword>
<accession>A0ABT3EK70</accession>
<dbReference type="Pfam" id="PF08241">
    <property type="entry name" value="Methyltransf_11"/>
    <property type="match status" value="1"/>
</dbReference>
<gene>
    <name evidence="2" type="ORF">OJ995_11400</name>
</gene>
<dbReference type="RefSeq" id="WP_264369533.1">
    <property type="nucleotide sequence ID" value="NZ_JAPCIO010000008.1"/>
</dbReference>
<comment type="caution">
    <text evidence="2">The sequence shown here is derived from an EMBL/GenBank/DDBJ whole genome shotgun (WGS) entry which is preliminary data.</text>
</comment>
<name>A0ABT3EK70_9FLAO</name>
<dbReference type="Proteomes" id="UP001165677">
    <property type="component" value="Unassembled WGS sequence"/>
</dbReference>
<dbReference type="GO" id="GO:0008168">
    <property type="term" value="F:methyltransferase activity"/>
    <property type="evidence" value="ECO:0007669"/>
    <property type="project" value="UniProtKB-KW"/>
</dbReference>
<dbReference type="SUPFAM" id="SSF53335">
    <property type="entry name" value="S-adenosyl-L-methionine-dependent methyltransferases"/>
    <property type="match status" value="1"/>
</dbReference>
<dbReference type="InterPro" id="IPR013216">
    <property type="entry name" value="Methyltransf_11"/>
</dbReference>
<dbReference type="EMBL" id="JAPCIO010000008">
    <property type="protein sequence ID" value="MCW1148824.1"/>
    <property type="molecule type" value="Genomic_DNA"/>
</dbReference>
<keyword evidence="2" id="KW-0489">Methyltransferase</keyword>
<sequence>MKYLEKIKQYLSEPRLKNVDPDSDEMLRIHKEILSEKTMMKNVFSEFYDLCISLDKKFFNTTIVKRVEIGAGVSFFKERYPDILATDIKNASNLDMVVDAQQMPFENNTVSAIYGINCFHHFPNPEKFFVELNRVLETGGGCVLIEPYYGFVARNFYKNIFKTESFDLSQLQWSNDSIGFMNGANQALSHIVFIRDKKKFEQLFPNLEITYKRPLNNYLRYLLSGGLNFKQLLPSYLSWIIKVVEFVLRPFNTVFALHHVIVIKKVTKN</sequence>
<dbReference type="Gene3D" id="3.40.50.150">
    <property type="entry name" value="Vaccinia Virus protein VP39"/>
    <property type="match status" value="1"/>
</dbReference>
<organism evidence="2 3">
    <name type="scientific">Flavobacterium lacisediminis</name>
    <dbReference type="NCBI Taxonomy" id="2989705"/>
    <lineage>
        <taxon>Bacteria</taxon>
        <taxon>Pseudomonadati</taxon>
        <taxon>Bacteroidota</taxon>
        <taxon>Flavobacteriia</taxon>
        <taxon>Flavobacteriales</taxon>
        <taxon>Flavobacteriaceae</taxon>
        <taxon>Flavobacterium</taxon>
    </lineage>
</organism>
<dbReference type="InterPro" id="IPR029063">
    <property type="entry name" value="SAM-dependent_MTases_sf"/>
</dbReference>
<feature type="domain" description="Methyltransferase type 11" evidence="1">
    <location>
        <begin position="96"/>
        <end position="143"/>
    </location>
</feature>
<evidence type="ECO:0000313" key="3">
    <source>
        <dbReference type="Proteomes" id="UP001165677"/>
    </source>
</evidence>
<dbReference type="GO" id="GO:0032259">
    <property type="term" value="P:methylation"/>
    <property type="evidence" value="ECO:0007669"/>
    <property type="project" value="UniProtKB-KW"/>
</dbReference>
<keyword evidence="3" id="KW-1185">Reference proteome</keyword>
<evidence type="ECO:0000259" key="1">
    <source>
        <dbReference type="Pfam" id="PF08241"/>
    </source>
</evidence>
<evidence type="ECO:0000313" key="2">
    <source>
        <dbReference type="EMBL" id="MCW1148824.1"/>
    </source>
</evidence>
<proteinExistence type="predicted"/>
<reference evidence="2" key="1">
    <citation type="submission" date="2022-10" db="EMBL/GenBank/DDBJ databases">
        <title>Flavobacterium sp. nov., a bacterium isolated from lake sediment.</title>
        <authorList>
            <person name="Qu J.-H."/>
        </authorList>
    </citation>
    <scope>NUCLEOTIDE SEQUENCE</scope>
    <source>
        <strain evidence="2">TH16-21</strain>
    </source>
</reference>
<protein>
    <submittedName>
        <fullName evidence="2">Class I SAM-dependent methyltransferase</fullName>
    </submittedName>
</protein>